<dbReference type="RefSeq" id="WP_092892699.1">
    <property type="nucleotide sequence ID" value="NZ_CP061498.1"/>
</dbReference>
<reference evidence="1 2" key="1">
    <citation type="submission" date="2016-10" db="EMBL/GenBank/DDBJ databases">
        <authorList>
            <person name="de Groot N.N."/>
        </authorList>
    </citation>
    <scope>NUCLEOTIDE SEQUENCE [LARGE SCALE GENOMIC DNA]</scope>
    <source>
        <strain evidence="1 2">CGMCC 1.8894</strain>
    </source>
</reference>
<dbReference type="Proteomes" id="UP000198539">
    <property type="component" value="Unassembled WGS sequence"/>
</dbReference>
<evidence type="ECO:0000313" key="2">
    <source>
        <dbReference type="Proteomes" id="UP000198539"/>
    </source>
</evidence>
<dbReference type="AlphaFoldDB" id="A0A1H3F7L9"/>
<accession>A0A1H3F7L9</accession>
<dbReference type="OrthoDB" id="9887145at2"/>
<evidence type="ECO:0000313" key="1">
    <source>
        <dbReference type="EMBL" id="SDX86895.1"/>
    </source>
</evidence>
<dbReference type="EMBL" id="FNOM01000033">
    <property type="protein sequence ID" value="SDX86895.1"/>
    <property type="molecule type" value="Genomic_DNA"/>
</dbReference>
<name>A0A1H3F7L9_9RHOB</name>
<sequence>MMKYIVGLGVLGLAVVGYFVLVPEGRPPASPTANIEAIAIPEPVPPAEPAALGAPDEEAFLEEVAANAREGLPTAVTDTLTLNDAFFLPRMRIMEYVYVTSSSYSRATAIDTRSMIESRAEVICLDGREMFEMGVTLRNSFFDGDGDMFQRVYLLAEDCRAFY</sequence>
<protein>
    <submittedName>
        <fullName evidence="1">Uncharacterized protein</fullName>
    </submittedName>
</protein>
<gene>
    <name evidence="1" type="ORF">SAMN04488238_1339</name>
</gene>
<organism evidence="1 2">
    <name type="scientific">Roseicitreum antarcticum</name>
    <dbReference type="NCBI Taxonomy" id="564137"/>
    <lineage>
        <taxon>Bacteria</taxon>
        <taxon>Pseudomonadati</taxon>
        <taxon>Pseudomonadota</taxon>
        <taxon>Alphaproteobacteria</taxon>
        <taxon>Rhodobacterales</taxon>
        <taxon>Paracoccaceae</taxon>
        <taxon>Roseicitreum</taxon>
    </lineage>
</organism>
<keyword evidence="2" id="KW-1185">Reference proteome</keyword>
<proteinExistence type="predicted"/>